<keyword evidence="1" id="KW-0812">Transmembrane</keyword>
<proteinExistence type="predicted"/>
<dbReference type="EMBL" id="JAAIOD010000010">
    <property type="protein sequence ID" value="NSE58275.1"/>
    <property type="molecule type" value="Genomic_DNA"/>
</dbReference>
<evidence type="ECO:0000313" key="4">
    <source>
        <dbReference type="Proteomes" id="UP000095485"/>
    </source>
</evidence>
<dbReference type="AlphaFoldDB" id="A0A174Q5W2"/>
<reference evidence="2 4" key="1">
    <citation type="submission" date="2015-09" db="EMBL/GenBank/DDBJ databases">
        <authorList>
            <consortium name="Pathogen Informatics"/>
        </authorList>
    </citation>
    <scope>NUCLEOTIDE SEQUENCE [LARGE SCALE GENOMIC DNA]</scope>
    <source>
        <strain evidence="2 4">2789STDY5834914</strain>
    </source>
</reference>
<dbReference type="GeneID" id="96228959"/>
<organism evidence="2 4">
    <name type="scientific">Dorea longicatena</name>
    <dbReference type="NCBI Taxonomy" id="88431"/>
    <lineage>
        <taxon>Bacteria</taxon>
        <taxon>Bacillati</taxon>
        <taxon>Bacillota</taxon>
        <taxon>Clostridia</taxon>
        <taxon>Lachnospirales</taxon>
        <taxon>Lachnospiraceae</taxon>
        <taxon>Dorea</taxon>
    </lineage>
</organism>
<protein>
    <submittedName>
        <fullName evidence="2">Uncharacterized protein</fullName>
    </submittedName>
</protein>
<sequence>MDTNIVMALISAGAALLGSVIGASATIMATILNKKMQEKGKVTLYMRHVASNSGKNWGYYQGSRGMYFRVPLWVDVINECGIPRIIRDINLYAYKEGKEVKEFTQIQRIGDGENAFKFGENEAYTLVIPERSSKRYNLEFMLRKNDINTEEQEFDQLVVMYFDEKNRKYVYNLEKINICWKVGELKNRKEWIQLRELI</sequence>
<dbReference type="RefSeq" id="WP_055283123.1">
    <property type="nucleotide sequence ID" value="NZ_CZAY01000011.1"/>
</dbReference>
<reference evidence="3" key="3">
    <citation type="submission" date="2020-02" db="EMBL/GenBank/DDBJ databases">
        <authorList>
            <person name="Littmann E."/>
            <person name="Sorbara M."/>
        </authorList>
    </citation>
    <scope>NUCLEOTIDE SEQUENCE</scope>
    <source>
        <strain evidence="3">MSK.10.16</strain>
    </source>
</reference>
<dbReference type="Proteomes" id="UP000095485">
    <property type="component" value="Unassembled WGS sequence"/>
</dbReference>
<reference evidence="3" key="2">
    <citation type="journal article" date="2020" name="Cell Host Microbe">
        <title>Functional and Genomic Variation between Human-Derived Isolates of Lachnospiraceae Reveals Inter- and Intra-Species Diversity.</title>
        <authorList>
            <person name="Sorbara M.T."/>
            <person name="Littmann E.R."/>
            <person name="Fontana E."/>
            <person name="Moody T.U."/>
            <person name="Kohout C.E."/>
            <person name="Gjonbalaj M."/>
            <person name="Eaton V."/>
            <person name="Seok R."/>
            <person name="Leiner I.M."/>
            <person name="Pamer E.G."/>
        </authorList>
    </citation>
    <scope>NUCLEOTIDE SEQUENCE</scope>
    <source>
        <strain evidence="3">MSK.10.16</strain>
    </source>
</reference>
<gene>
    <name evidence="2" type="ORF">ERS852526_01665</name>
    <name evidence="3" type="ORF">G4332_09125</name>
</gene>
<keyword evidence="1" id="KW-0472">Membrane</keyword>
<accession>A0A174Q5W2</accession>
<evidence type="ECO:0000256" key="1">
    <source>
        <dbReference type="SAM" id="Phobius"/>
    </source>
</evidence>
<keyword evidence="1" id="KW-1133">Transmembrane helix</keyword>
<dbReference type="EMBL" id="CZAY01000011">
    <property type="protein sequence ID" value="CUP66125.1"/>
    <property type="molecule type" value="Genomic_DNA"/>
</dbReference>
<name>A0A174Q5W2_9FIRM</name>
<dbReference type="Proteomes" id="UP000724058">
    <property type="component" value="Unassembled WGS sequence"/>
</dbReference>
<evidence type="ECO:0000313" key="3">
    <source>
        <dbReference type="EMBL" id="NSE58275.1"/>
    </source>
</evidence>
<feature type="transmembrane region" description="Helical" evidence="1">
    <location>
        <begin position="6"/>
        <end position="32"/>
    </location>
</feature>
<evidence type="ECO:0000313" key="2">
    <source>
        <dbReference type="EMBL" id="CUP66125.1"/>
    </source>
</evidence>